<evidence type="ECO:0000256" key="1">
    <source>
        <dbReference type="SAM" id="MobiDB-lite"/>
    </source>
</evidence>
<dbReference type="Pfam" id="PF06075">
    <property type="entry name" value="DUF936"/>
    <property type="match status" value="1"/>
</dbReference>
<organism evidence="4 5">
    <name type="scientific">Urochloa decumbens</name>
    <dbReference type="NCBI Taxonomy" id="240449"/>
    <lineage>
        <taxon>Eukaryota</taxon>
        <taxon>Viridiplantae</taxon>
        <taxon>Streptophyta</taxon>
        <taxon>Embryophyta</taxon>
        <taxon>Tracheophyta</taxon>
        <taxon>Spermatophyta</taxon>
        <taxon>Magnoliopsida</taxon>
        <taxon>Liliopsida</taxon>
        <taxon>Poales</taxon>
        <taxon>Poaceae</taxon>
        <taxon>PACMAD clade</taxon>
        <taxon>Panicoideae</taxon>
        <taxon>Panicodae</taxon>
        <taxon>Paniceae</taxon>
        <taxon>Melinidinae</taxon>
        <taxon>Urochloa</taxon>
    </lineage>
</organism>
<evidence type="ECO:0000259" key="2">
    <source>
        <dbReference type="Pfam" id="PF06075"/>
    </source>
</evidence>
<protein>
    <submittedName>
        <fullName evidence="4">Uncharacterized protein</fullName>
    </submittedName>
</protein>
<gene>
    <name evidence="4" type="ORF">URODEC1_LOCUS97974</name>
</gene>
<feature type="compositionally biased region" description="Basic and acidic residues" evidence="1">
    <location>
        <begin position="157"/>
        <end position="168"/>
    </location>
</feature>
<feature type="domain" description="DUF6857" evidence="3">
    <location>
        <begin position="353"/>
        <end position="649"/>
    </location>
</feature>
<dbReference type="InterPro" id="IPR048297">
    <property type="entry name" value="DUF936_dom_pln"/>
</dbReference>
<dbReference type="PANTHER" id="PTHR31928">
    <property type="entry name" value="EXPRESSED PROTEIN"/>
    <property type="match status" value="1"/>
</dbReference>
<feature type="compositionally biased region" description="Low complexity" evidence="1">
    <location>
        <begin position="253"/>
        <end position="262"/>
    </location>
</feature>
<feature type="compositionally biased region" description="Low complexity" evidence="1">
    <location>
        <begin position="287"/>
        <end position="296"/>
    </location>
</feature>
<dbReference type="AlphaFoldDB" id="A0ABC9ETC4"/>
<name>A0ABC9ETC4_9POAL</name>
<dbReference type="InterPro" id="IPR010341">
    <property type="entry name" value="DUF936_pln"/>
</dbReference>
<dbReference type="Proteomes" id="UP001497457">
    <property type="component" value="Chromosome 5rd"/>
</dbReference>
<feature type="region of interest" description="Disordered" evidence="1">
    <location>
        <begin position="147"/>
        <end position="217"/>
    </location>
</feature>
<evidence type="ECO:0000313" key="5">
    <source>
        <dbReference type="Proteomes" id="UP001497457"/>
    </source>
</evidence>
<dbReference type="PANTHER" id="PTHR31928:SF13">
    <property type="entry name" value="OS07G0588300 PROTEIN"/>
    <property type="match status" value="1"/>
</dbReference>
<dbReference type="Pfam" id="PF21647">
    <property type="entry name" value="DUF6857"/>
    <property type="match status" value="1"/>
</dbReference>
<sequence>MAPPPPTLSSSRSTPSLPSSPHRPALRPGTLQRLLRPPDPSDDDDSAAVPTPRSRPRGARDRVLLQVTNITPALSGADPFSGHHGFYLRLSDSSRSCYVSLHADHDDLILANGLHIGQIIEVVSLMPSVPAPVLRDFRVLPGRYPCVHQPPDSGDDGEVKEVVSERPRRPSPTPPLPERRAAPARQGGSPSSIGHRHRSKSITNLSEAGSPASAAARRRENVLRNLDSPRSLRKIVSVPSVDGTSTDDDDTSDVSSSYSSLSTARRNWDFTGSVKDVRPVAPRRRSNSVSPSKSSSKLTAHQNDAAIDPLESVRRKAEKAFKVLSRRNSHATSNTPRESSCAAATPQIAPSSGIKWCENNVLWSSLSSSLVRHGKEAMKQRDMALQAVLDGLLEATATEKLIKCLSKYSELQSDKDDDPKELIDRFLKFSQELDRAIFTAQSQVRFTQAKACRCSTSSASPRAATKSALDRKQSAISWVRAAIEADLSPFSSHTRASSESAKAPVSEPKPVSPLFCSKPKCNCNSRPSKKNADGSTEGSNLNAALDLATAMRSDCNRWFLKYIVKFLDDIESETAYATCDSQVAGLLQQLKKVDDWLNRVVRHERMFPIDRGSKDSVLSEEEESDACERVRRKIYGALLRHVQYAAMALEGISSVTDEEKEQE</sequence>
<proteinExistence type="predicted"/>
<feature type="region of interest" description="Disordered" evidence="1">
    <location>
        <begin position="325"/>
        <end position="344"/>
    </location>
</feature>
<keyword evidence="5" id="KW-1185">Reference proteome</keyword>
<feature type="compositionally biased region" description="Low complexity" evidence="1">
    <location>
        <begin position="8"/>
        <end position="23"/>
    </location>
</feature>
<feature type="compositionally biased region" description="Low complexity" evidence="1">
    <location>
        <begin position="206"/>
        <end position="215"/>
    </location>
</feature>
<feature type="domain" description="DUF936" evidence="2">
    <location>
        <begin position="26"/>
        <end position="152"/>
    </location>
</feature>
<dbReference type="EMBL" id="OZ075115">
    <property type="protein sequence ID" value="CAL5061877.1"/>
    <property type="molecule type" value="Genomic_DNA"/>
</dbReference>
<accession>A0ABC9ETC4</accession>
<evidence type="ECO:0000313" key="4">
    <source>
        <dbReference type="EMBL" id="CAL5061877.1"/>
    </source>
</evidence>
<feature type="region of interest" description="Disordered" evidence="1">
    <location>
        <begin position="237"/>
        <end position="262"/>
    </location>
</feature>
<feature type="region of interest" description="Disordered" evidence="1">
    <location>
        <begin position="276"/>
        <end position="311"/>
    </location>
</feature>
<reference evidence="4" key="1">
    <citation type="submission" date="2024-10" db="EMBL/GenBank/DDBJ databases">
        <authorList>
            <person name="Ryan C."/>
        </authorList>
    </citation>
    <scope>NUCLEOTIDE SEQUENCE [LARGE SCALE GENOMIC DNA]</scope>
</reference>
<evidence type="ECO:0000259" key="3">
    <source>
        <dbReference type="Pfam" id="PF21647"/>
    </source>
</evidence>
<feature type="region of interest" description="Disordered" evidence="1">
    <location>
        <begin position="1"/>
        <end position="60"/>
    </location>
</feature>
<dbReference type="InterPro" id="IPR049172">
    <property type="entry name" value="DUF6857_pln"/>
</dbReference>